<evidence type="ECO:0000256" key="1">
    <source>
        <dbReference type="ARBA" id="ARBA00023242"/>
    </source>
</evidence>
<dbReference type="InterPro" id="IPR036864">
    <property type="entry name" value="Zn2-C6_fun-type_DNA-bd_sf"/>
</dbReference>
<dbReference type="GO" id="GO:0008270">
    <property type="term" value="F:zinc ion binding"/>
    <property type="evidence" value="ECO:0007669"/>
    <property type="project" value="InterPro"/>
</dbReference>
<feature type="compositionally biased region" description="Low complexity" evidence="2">
    <location>
        <begin position="113"/>
        <end position="125"/>
    </location>
</feature>
<evidence type="ECO:0000313" key="4">
    <source>
        <dbReference type="EMBL" id="KAG0646571.1"/>
    </source>
</evidence>
<feature type="compositionally biased region" description="Basic and acidic residues" evidence="2">
    <location>
        <begin position="1"/>
        <end position="15"/>
    </location>
</feature>
<evidence type="ECO:0000256" key="2">
    <source>
        <dbReference type="SAM" id="MobiDB-lite"/>
    </source>
</evidence>
<feature type="region of interest" description="Disordered" evidence="2">
    <location>
        <begin position="105"/>
        <end position="133"/>
    </location>
</feature>
<accession>A0A9P6VEU1</accession>
<dbReference type="PANTHER" id="PTHR47657:SF14">
    <property type="entry name" value="ZN(2)-C6 FUNGAL-TYPE DOMAIN-CONTAINING PROTEIN"/>
    <property type="match status" value="1"/>
</dbReference>
<keyword evidence="5" id="KW-1185">Reference proteome</keyword>
<dbReference type="InterPro" id="IPR052400">
    <property type="entry name" value="Zn2-C6_fungal_TF"/>
</dbReference>
<dbReference type="Pfam" id="PF00172">
    <property type="entry name" value="Zn_clus"/>
    <property type="match status" value="1"/>
</dbReference>
<dbReference type="SMART" id="SM00066">
    <property type="entry name" value="GAL4"/>
    <property type="match status" value="1"/>
</dbReference>
<dbReference type="SUPFAM" id="SSF57701">
    <property type="entry name" value="Zn2/Cys6 DNA-binding domain"/>
    <property type="match status" value="1"/>
</dbReference>
<dbReference type="EMBL" id="VNKQ01000015">
    <property type="protein sequence ID" value="KAG0646571.1"/>
    <property type="molecule type" value="Genomic_DNA"/>
</dbReference>
<dbReference type="Proteomes" id="UP000785200">
    <property type="component" value="Unassembled WGS sequence"/>
</dbReference>
<dbReference type="AlphaFoldDB" id="A0A9P6VEU1"/>
<evidence type="ECO:0000259" key="3">
    <source>
        <dbReference type="PROSITE" id="PS50048"/>
    </source>
</evidence>
<dbReference type="PROSITE" id="PS50048">
    <property type="entry name" value="ZN2_CY6_FUNGAL_2"/>
    <property type="match status" value="1"/>
</dbReference>
<gene>
    <name evidence="4" type="ORF">D0Z07_7638</name>
</gene>
<dbReference type="GO" id="GO:0000981">
    <property type="term" value="F:DNA-binding transcription factor activity, RNA polymerase II-specific"/>
    <property type="evidence" value="ECO:0007669"/>
    <property type="project" value="InterPro"/>
</dbReference>
<proteinExistence type="predicted"/>
<dbReference type="Gene3D" id="4.10.240.10">
    <property type="entry name" value="Zn(2)-C6 fungal-type DNA-binding domain"/>
    <property type="match status" value="1"/>
</dbReference>
<sequence>MDITKRDQQDSKDAGTDSTSAAEVGVARIKITDDMFVGWSPPPPNEQPNEKKIKGIPRLSHKKSKTGCQRCRARRVKCDEGKPICGGCSRHNVTCFYDHLAKPEGKHTDESEVSSPSSSRSVPSRISYPDSNTIAPAESKERRLLELRLMHQWTLNTCLTFPLSADPSVRDINTTILPKLSLENEALLYCIFFLSALHLMKTEPANLEARENYLHYYSLTITAHRVDVNALSHSNADVVCLTAALIRLGSFAILQERSIPPYGYEPPRQWMSMNQGTTTIHRETWKWIGNDPNSIAYRSIVQKSPNMTDFAALFAPANREHLLHLLSSPLGIPPEPWTPEIEEAYCQALSFIGAIQLAIDAGIEGSAEILRRCLAFPGHMPKLFFDMVGERRPRALVVLAHYFAYLVRFREIWWIGEVGMREVRAIAGALGPEWVDSMRWPLGEVERVYA</sequence>
<keyword evidence="1" id="KW-0539">Nucleus</keyword>
<feature type="region of interest" description="Disordered" evidence="2">
    <location>
        <begin position="1"/>
        <end position="57"/>
    </location>
</feature>
<dbReference type="InterPro" id="IPR001138">
    <property type="entry name" value="Zn2Cys6_DnaBD"/>
</dbReference>
<dbReference type="CDD" id="cd00067">
    <property type="entry name" value="GAL4"/>
    <property type="match status" value="1"/>
</dbReference>
<feature type="domain" description="Zn(2)-C6 fungal-type" evidence="3">
    <location>
        <begin position="67"/>
        <end position="97"/>
    </location>
</feature>
<dbReference type="PANTHER" id="PTHR47657">
    <property type="entry name" value="STEROL REGULATORY ELEMENT-BINDING PROTEIN ECM22"/>
    <property type="match status" value="1"/>
</dbReference>
<dbReference type="OrthoDB" id="3546279at2759"/>
<dbReference type="PROSITE" id="PS00463">
    <property type="entry name" value="ZN2_CY6_FUNGAL_1"/>
    <property type="match status" value="1"/>
</dbReference>
<reference evidence="4" key="1">
    <citation type="submission" date="2019-07" db="EMBL/GenBank/DDBJ databases">
        <title>Hyphodiscus hymeniophilus genome sequencing and assembly.</title>
        <authorList>
            <person name="Kramer G."/>
            <person name="Nodwell J."/>
        </authorList>
    </citation>
    <scope>NUCLEOTIDE SEQUENCE</scope>
    <source>
        <strain evidence="4">ATCC 34498</strain>
    </source>
</reference>
<protein>
    <submittedName>
        <fullName evidence="4">Sterol regulatory element-binding ECM22</fullName>
    </submittedName>
</protein>
<evidence type="ECO:0000313" key="5">
    <source>
        <dbReference type="Proteomes" id="UP000785200"/>
    </source>
</evidence>
<organism evidence="4 5">
    <name type="scientific">Hyphodiscus hymeniophilus</name>
    <dbReference type="NCBI Taxonomy" id="353542"/>
    <lineage>
        <taxon>Eukaryota</taxon>
        <taxon>Fungi</taxon>
        <taxon>Dikarya</taxon>
        <taxon>Ascomycota</taxon>
        <taxon>Pezizomycotina</taxon>
        <taxon>Leotiomycetes</taxon>
        <taxon>Helotiales</taxon>
        <taxon>Hyphodiscaceae</taxon>
        <taxon>Hyphodiscus</taxon>
    </lineage>
</organism>
<name>A0A9P6VEU1_9HELO</name>
<comment type="caution">
    <text evidence="4">The sequence shown here is derived from an EMBL/GenBank/DDBJ whole genome shotgun (WGS) entry which is preliminary data.</text>
</comment>